<dbReference type="RefSeq" id="WP_308480641.1">
    <property type="nucleotide sequence ID" value="NZ_OY726397.1"/>
</dbReference>
<gene>
    <name evidence="1" type="ORF">MU0053_000273</name>
</gene>
<keyword evidence="2" id="KW-1185">Reference proteome</keyword>
<proteinExistence type="predicted"/>
<protein>
    <recommendedName>
        <fullName evidence="3">SWIM-type domain-containing protein</fullName>
    </recommendedName>
</protein>
<accession>A0ABM9L9C9</accession>
<sequence length="67" mass="7415">MKIQFLRVLGQRSQSPAVVAVADDHVVRWRPTAGWSCDCDDTTFPNCPHIPAVENLIDPKVTGKETP</sequence>
<evidence type="ECO:0000313" key="1">
    <source>
        <dbReference type="EMBL" id="CAJ1495111.1"/>
    </source>
</evidence>
<name>A0ABM9L9C9_9MYCO</name>
<evidence type="ECO:0000313" key="2">
    <source>
        <dbReference type="Proteomes" id="UP001190465"/>
    </source>
</evidence>
<reference evidence="1 2" key="1">
    <citation type="submission" date="2023-08" db="EMBL/GenBank/DDBJ databases">
        <authorList>
            <person name="Folkvardsen B D."/>
            <person name="Norman A."/>
        </authorList>
    </citation>
    <scope>NUCLEOTIDE SEQUENCE [LARGE SCALE GENOMIC DNA]</scope>
    <source>
        <strain evidence="1 2">Mu0053</strain>
    </source>
</reference>
<dbReference type="Proteomes" id="UP001190465">
    <property type="component" value="Chromosome"/>
</dbReference>
<dbReference type="EMBL" id="OY726397">
    <property type="protein sequence ID" value="CAJ1495111.1"/>
    <property type="molecule type" value="Genomic_DNA"/>
</dbReference>
<evidence type="ECO:0008006" key="3">
    <source>
        <dbReference type="Google" id="ProtNLM"/>
    </source>
</evidence>
<organism evidence="1 2">
    <name type="scientific">[Mycobacterium] burgundiense</name>
    <dbReference type="NCBI Taxonomy" id="3064286"/>
    <lineage>
        <taxon>Bacteria</taxon>
        <taxon>Bacillati</taxon>
        <taxon>Actinomycetota</taxon>
        <taxon>Actinomycetes</taxon>
        <taxon>Mycobacteriales</taxon>
        <taxon>Mycobacteriaceae</taxon>
        <taxon>Mycolicibacterium</taxon>
    </lineage>
</organism>